<keyword evidence="3 7" id="KW-0812">Transmembrane</keyword>
<evidence type="ECO:0000256" key="7">
    <source>
        <dbReference type="RuleBase" id="RU365066"/>
    </source>
</evidence>
<keyword evidence="4 7" id="KW-0732">Signal</keyword>
<dbReference type="GO" id="GO:0006506">
    <property type="term" value="P:GPI anchor biosynthetic process"/>
    <property type="evidence" value="ECO:0007669"/>
    <property type="project" value="UniProtKB-KW"/>
</dbReference>
<name>A0A9W8HKA4_9FUNG</name>
<evidence type="ECO:0000256" key="6">
    <source>
        <dbReference type="ARBA" id="ARBA00023136"/>
    </source>
</evidence>
<keyword evidence="7" id="KW-0256">Endoplasmic reticulum</keyword>
<sequence length="320" mass="36127">MAELRKGVWRAAAALLLAVLAIGAVVGASSGDRQPGFRACVRGCVERECTRGEPLPAHLRLLRWTCESNCDYTCQRTETKQAQARGAPVHQYHGKWPFVRVLGVQEPASVVFSVLNGLAHARSWPMVRARLAGHPMRRWLGLFVVLGSWSWLCSALFHTRDFPLTEKLDYFSAGLNVMYIFFLGTVRMLRIGTWRETRPLALLCGAAYALHVAYLSLVRFDYGYNMAANAAVGLLSNVVWFVVTFQAYRNGQPFWWKPAVLIILTDLAFGLEAFDFAPVLDTFDAHSLWHAATIPIVSCWYSYLVADARWDMRVDQMRKH</sequence>
<evidence type="ECO:0000256" key="1">
    <source>
        <dbReference type="ARBA" id="ARBA00004127"/>
    </source>
</evidence>
<dbReference type="InterPro" id="IPR007217">
    <property type="entry name" value="Per1-like"/>
</dbReference>
<evidence type="ECO:0000256" key="5">
    <source>
        <dbReference type="ARBA" id="ARBA00022989"/>
    </source>
</evidence>
<feature type="transmembrane region" description="Helical" evidence="7">
    <location>
        <begin position="226"/>
        <end position="248"/>
    </location>
</feature>
<proteinExistence type="inferred from homology"/>
<feature type="transmembrane region" description="Helical" evidence="7">
    <location>
        <begin position="260"/>
        <end position="280"/>
    </location>
</feature>
<dbReference type="GO" id="GO:0016788">
    <property type="term" value="F:hydrolase activity, acting on ester bonds"/>
    <property type="evidence" value="ECO:0007669"/>
    <property type="project" value="TreeGrafter"/>
</dbReference>
<feature type="transmembrane region" description="Helical" evidence="7">
    <location>
        <begin position="170"/>
        <end position="188"/>
    </location>
</feature>
<keyword evidence="5 7" id="KW-1133">Transmembrane helix</keyword>
<dbReference type="OrthoDB" id="419770at2759"/>
<dbReference type="AlphaFoldDB" id="A0A9W8HKA4"/>
<feature type="transmembrane region" description="Helical" evidence="7">
    <location>
        <begin position="200"/>
        <end position="220"/>
    </location>
</feature>
<organism evidence="8 9">
    <name type="scientific">Coemansia javaensis</name>
    <dbReference type="NCBI Taxonomy" id="2761396"/>
    <lineage>
        <taxon>Eukaryota</taxon>
        <taxon>Fungi</taxon>
        <taxon>Fungi incertae sedis</taxon>
        <taxon>Zoopagomycota</taxon>
        <taxon>Kickxellomycotina</taxon>
        <taxon>Kickxellomycetes</taxon>
        <taxon>Kickxellales</taxon>
        <taxon>Kickxellaceae</taxon>
        <taxon>Coemansia</taxon>
    </lineage>
</organism>
<comment type="subcellular location">
    <subcellularLocation>
        <location evidence="1">Endomembrane system</location>
        <topology evidence="1">Multi-pass membrane protein</topology>
    </subcellularLocation>
    <subcellularLocation>
        <location evidence="7">Endoplasmic reticulum membrane</location>
        <topology evidence="7">Multi-pass membrane protein</topology>
    </subcellularLocation>
</comment>
<dbReference type="Pfam" id="PF04080">
    <property type="entry name" value="Per1"/>
    <property type="match status" value="1"/>
</dbReference>
<accession>A0A9W8HKA4</accession>
<comment type="similarity">
    <text evidence="7">Belongs to the PGAP3 family.</text>
</comment>
<evidence type="ECO:0000313" key="8">
    <source>
        <dbReference type="EMBL" id="KAJ2785105.1"/>
    </source>
</evidence>
<comment type="function">
    <text evidence="7">Involved in the lipid remodeling steps of GPI-anchor maturation.</text>
</comment>
<dbReference type="PANTHER" id="PTHR13148:SF0">
    <property type="entry name" value="POST-GPI ATTACHMENT TO PROTEINS FACTOR 3"/>
    <property type="match status" value="1"/>
</dbReference>
<feature type="transmembrane region" description="Helical" evidence="7">
    <location>
        <begin position="286"/>
        <end position="306"/>
    </location>
</feature>
<evidence type="ECO:0000256" key="3">
    <source>
        <dbReference type="ARBA" id="ARBA00022692"/>
    </source>
</evidence>
<reference evidence="8" key="1">
    <citation type="submission" date="2022-07" db="EMBL/GenBank/DDBJ databases">
        <title>Phylogenomic reconstructions and comparative analyses of Kickxellomycotina fungi.</title>
        <authorList>
            <person name="Reynolds N.K."/>
            <person name="Stajich J.E."/>
            <person name="Barry K."/>
            <person name="Grigoriev I.V."/>
            <person name="Crous P."/>
            <person name="Smith M.E."/>
        </authorList>
    </citation>
    <scope>NUCLEOTIDE SEQUENCE</scope>
    <source>
        <strain evidence="8">NBRC 105414</strain>
    </source>
</reference>
<dbReference type="EMBL" id="JANBUL010000015">
    <property type="protein sequence ID" value="KAJ2785105.1"/>
    <property type="molecule type" value="Genomic_DNA"/>
</dbReference>
<dbReference type="PANTHER" id="PTHR13148">
    <property type="entry name" value="PER1-RELATED"/>
    <property type="match status" value="1"/>
</dbReference>
<evidence type="ECO:0000256" key="4">
    <source>
        <dbReference type="ARBA" id="ARBA00022729"/>
    </source>
</evidence>
<feature type="transmembrane region" description="Helical" evidence="7">
    <location>
        <begin position="139"/>
        <end position="158"/>
    </location>
</feature>
<dbReference type="GO" id="GO:0005789">
    <property type="term" value="C:endoplasmic reticulum membrane"/>
    <property type="evidence" value="ECO:0007669"/>
    <property type="project" value="UniProtKB-SubCell"/>
</dbReference>
<gene>
    <name evidence="8" type="ORF">H4R18_000693</name>
</gene>
<feature type="chain" id="PRO_5041012624" description="Post-GPI attachment to proteins factor 3" evidence="7">
    <location>
        <begin position="28"/>
        <end position="320"/>
    </location>
</feature>
<evidence type="ECO:0000313" key="9">
    <source>
        <dbReference type="Proteomes" id="UP001140217"/>
    </source>
</evidence>
<keyword evidence="2 7" id="KW-0337">GPI-anchor biosynthesis</keyword>
<keyword evidence="9" id="KW-1185">Reference proteome</keyword>
<evidence type="ECO:0000256" key="2">
    <source>
        <dbReference type="ARBA" id="ARBA00022502"/>
    </source>
</evidence>
<keyword evidence="6 7" id="KW-0472">Membrane</keyword>
<dbReference type="Proteomes" id="UP001140217">
    <property type="component" value="Unassembled WGS sequence"/>
</dbReference>
<feature type="signal peptide" evidence="7">
    <location>
        <begin position="1"/>
        <end position="27"/>
    </location>
</feature>
<feature type="transmembrane region" description="Helical" evidence="7">
    <location>
        <begin position="98"/>
        <end position="118"/>
    </location>
</feature>
<comment type="caution">
    <text evidence="8">The sequence shown here is derived from an EMBL/GenBank/DDBJ whole genome shotgun (WGS) entry which is preliminary data.</text>
</comment>
<protein>
    <recommendedName>
        <fullName evidence="7">Post-GPI attachment to proteins factor 3</fullName>
    </recommendedName>
</protein>